<reference evidence="3 4" key="1">
    <citation type="submission" date="2016-10" db="EMBL/GenBank/DDBJ databases">
        <authorList>
            <person name="de Groot N.N."/>
        </authorList>
    </citation>
    <scope>NUCLEOTIDE SEQUENCE [LARGE SCALE GENOMIC DNA]</scope>
    <source>
        <strain evidence="3 4">CGMCC 4.3519</strain>
    </source>
</reference>
<dbReference type="Pfam" id="PF00293">
    <property type="entry name" value="NUDIX"/>
    <property type="match status" value="1"/>
</dbReference>
<dbReference type="STRING" id="403935.SAMN05216481_12143"/>
<sequence>MTGAADSIPGAPGPARRLIDTVAWVHLRDGTVLGARTRGKDLFYIPGGKRHAGESDEQTLLREVEEELTVAIVPGTAVHMGTYEAPVDADTPEVVVRMACYTGDYRGTLAAAGEIEEIRRLTYADRDLVPPVDQLVFDELHAEGRLP</sequence>
<evidence type="ECO:0000256" key="1">
    <source>
        <dbReference type="ARBA" id="ARBA00022801"/>
    </source>
</evidence>
<keyword evidence="4" id="KW-1185">Reference proteome</keyword>
<dbReference type="GO" id="GO:0016787">
    <property type="term" value="F:hydrolase activity"/>
    <property type="evidence" value="ECO:0007669"/>
    <property type="project" value="UniProtKB-KW"/>
</dbReference>
<dbReference type="InterPro" id="IPR020084">
    <property type="entry name" value="NUDIX_hydrolase_CS"/>
</dbReference>
<dbReference type="InterPro" id="IPR000086">
    <property type="entry name" value="NUDIX_hydrolase_dom"/>
</dbReference>
<dbReference type="RefSeq" id="WP_245770329.1">
    <property type="nucleotide sequence ID" value="NZ_FOET01000021.1"/>
</dbReference>
<keyword evidence="1" id="KW-0378">Hydrolase</keyword>
<proteinExistence type="predicted"/>
<dbReference type="EMBL" id="FOET01000021">
    <property type="protein sequence ID" value="SEQ95077.1"/>
    <property type="molecule type" value="Genomic_DNA"/>
</dbReference>
<dbReference type="Proteomes" id="UP000199055">
    <property type="component" value="Unassembled WGS sequence"/>
</dbReference>
<organism evidence="3 4">
    <name type="scientific">Streptomyces radiopugnans</name>
    <dbReference type="NCBI Taxonomy" id="403935"/>
    <lineage>
        <taxon>Bacteria</taxon>
        <taxon>Bacillati</taxon>
        <taxon>Actinomycetota</taxon>
        <taxon>Actinomycetes</taxon>
        <taxon>Kitasatosporales</taxon>
        <taxon>Streptomycetaceae</taxon>
        <taxon>Streptomyces</taxon>
    </lineage>
</organism>
<accession>A0A1H9K820</accession>
<dbReference type="SUPFAM" id="SSF55811">
    <property type="entry name" value="Nudix"/>
    <property type="match status" value="1"/>
</dbReference>
<evidence type="ECO:0000259" key="2">
    <source>
        <dbReference type="Pfam" id="PF00293"/>
    </source>
</evidence>
<dbReference type="Gene3D" id="3.90.79.10">
    <property type="entry name" value="Nucleoside Triphosphate Pyrophosphohydrolase"/>
    <property type="match status" value="1"/>
</dbReference>
<dbReference type="InterPro" id="IPR015797">
    <property type="entry name" value="NUDIX_hydrolase-like_dom_sf"/>
</dbReference>
<gene>
    <name evidence="3" type="ORF">SAMN05216481_12143</name>
</gene>
<dbReference type="AlphaFoldDB" id="A0A1H9K820"/>
<dbReference type="CDD" id="cd04690">
    <property type="entry name" value="NUDIX_Hydrolase"/>
    <property type="match status" value="1"/>
</dbReference>
<name>A0A1H9K820_9ACTN</name>
<evidence type="ECO:0000313" key="3">
    <source>
        <dbReference type="EMBL" id="SEQ95077.1"/>
    </source>
</evidence>
<dbReference type="PROSITE" id="PS00893">
    <property type="entry name" value="NUDIX_BOX"/>
    <property type="match status" value="1"/>
</dbReference>
<protein>
    <submittedName>
        <fullName evidence="3">ADP-ribose pyrophosphatase YjhB, NUDIX family</fullName>
    </submittedName>
</protein>
<evidence type="ECO:0000313" key="4">
    <source>
        <dbReference type="Proteomes" id="UP000199055"/>
    </source>
</evidence>
<feature type="domain" description="Nudix hydrolase" evidence="2">
    <location>
        <begin position="28"/>
        <end position="125"/>
    </location>
</feature>